<dbReference type="GO" id="GO:0003676">
    <property type="term" value="F:nucleic acid binding"/>
    <property type="evidence" value="ECO:0007669"/>
    <property type="project" value="InterPro"/>
</dbReference>
<accession>A0A3N4KKM8</accession>
<organism evidence="2 3">
    <name type="scientific">Morchella conica CCBAS932</name>
    <dbReference type="NCBI Taxonomy" id="1392247"/>
    <lineage>
        <taxon>Eukaryota</taxon>
        <taxon>Fungi</taxon>
        <taxon>Dikarya</taxon>
        <taxon>Ascomycota</taxon>
        <taxon>Pezizomycotina</taxon>
        <taxon>Pezizomycetes</taxon>
        <taxon>Pezizales</taxon>
        <taxon>Morchellaceae</taxon>
        <taxon>Morchella</taxon>
    </lineage>
</organism>
<evidence type="ECO:0000313" key="3">
    <source>
        <dbReference type="Proteomes" id="UP000277580"/>
    </source>
</evidence>
<dbReference type="Pfam" id="PF13358">
    <property type="entry name" value="DDE_3"/>
    <property type="match status" value="1"/>
</dbReference>
<sequence>MEDNAPGHIHHYHDYPRERLGISKLIWPANSPDLNPIERIWMEMKDSIKNQLEIGADFTAAAVRRSIVNEWRNYPVDKINQHVLSMSRRIEACIADNGRNNFNF</sequence>
<dbReference type="InterPro" id="IPR038717">
    <property type="entry name" value="Tc1-like_DDE_dom"/>
</dbReference>
<keyword evidence="3" id="KW-1185">Reference proteome</keyword>
<evidence type="ECO:0000259" key="1">
    <source>
        <dbReference type="Pfam" id="PF13358"/>
    </source>
</evidence>
<protein>
    <recommendedName>
        <fullName evidence="1">Tc1-like transposase DDE domain-containing protein</fullName>
    </recommendedName>
</protein>
<dbReference type="EMBL" id="ML119146">
    <property type="protein sequence ID" value="RPB09978.1"/>
    <property type="molecule type" value="Genomic_DNA"/>
</dbReference>
<evidence type="ECO:0000313" key="2">
    <source>
        <dbReference type="EMBL" id="RPB09978.1"/>
    </source>
</evidence>
<dbReference type="Proteomes" id="UP000277580">
    <property type="component" value="Unassembled WGS sequence"/>
</dbReference>
<gene>
    <name evidence="2" type="ORF">P167DRAFT_491697</name>
</gene>
<reference evidence="2 3" key="1">
    <citation type="journal article" date="2018" name="Nat. Ecol. Evol.">
        <title>Pezizomycetes genomes reveal the molecular basis of ectomycorrhizal truffle lifestyle.</title>
        <authorList>
            <person name="Murat C."/>
            <person name="Payen T."/>
            <person name="Noel B."/>
            <person name="Kuo A."/>
            <person name="Morin E."/>
            <person name="Chen J."/>
            <person name="Kohler A."/>
            <person name="Krizsan K."/>
            <person name="Balestrini R."/>
            <person name="Da Silva C."/>
            <person name="Montanini B."/>
            <person name="Hainaut M."/>
            <person name="Levati E."/>
            <person name="Barry K.W."/>
            <person name="Belfiori B."/>
            <person name="Cichocki N."/>
            <person name="Clum A."/>
            <person name="Dockter R.B."/>
            <person name="Fauchery L."/>
            <person name="Guy J."/>
            <person name="Iotti M."/>
            <person name="Le Tacon F."/>
            <person name="Lindquist E.A."/>
            <person name="Lipzen A."/>
            <person name="Malagnac F."/>
            <person name="Mello A."/>
            <person name="Molinier V."/>
            <person name="Miyauchi S."/>
            <person name="Poulain J."/>
            <person name="Riccioni C."/>
            <person name="Rubini A."/>
            <person name="Sitrit Y."/>
            <person name="Splivallo R."/>
            <person name="Traeger S."/>
            <person name="Wang M."/>
            <person name="Zifcakova L."/>
            <person name="Wipf D."/>
            <person name="Zambonelli A."/>
            <person name="Paolocci F."/>
            <person name="Nowrousian M."/>
            <person name="Ottonello S."/>
            <person name="Baldrian P."/>
            <person name="Spatafora J.W."/>
            <person name="Henrissat B."/>
            <person name="Nagy L.G."/>
            <person name="Aury J.M."/>
            <person name="Wincker P."/>
            <person name="Grigoriev I.V."/>
            <person name="Bonfante P."/>
            <person name="Martin F.M."/>
        </authorList>
    </citation>
    <scope>NUCLEOTIDE SEQUENCE [LARGE SCALE GENOMIC DNA]</scope>
    <source>
        <strain evidence="2 3">CCBAS932</strain>
    </source>
</reference>
<dbReference type="InParanoid" id="A0A3N4KKM8"/>
<dbReference type="InterPro" id="IPR036397">
    <property type="entry name" value="RNaseH_sf"/>
</dbReference>
<proteinExistence type="predicted"/>
<feature type="domain" description="Tc1-like transposase DDE" evidence="1">
    <location>
        <begin position="18"/>
        <end position="51"/>
    </location>
</feature>
<name>A0A3N4KKM8_9PEZI</name>
<dbReference type="OrthoDB" id="5410741at2759"/>
<dbReference type="STRING" id="1392247.A0A3N4KKM8"/>
<dbReference type="Gene3D" id="3.30.420.10">
    <property type="entry name" value="Ribonuclease H-like superfamily/Ribonuclease H"/>
    <property type="match status" value="1"/>
</dbReference>
<dbReference type="AlphaFoldDB" id="A0A3N4KKM8"/>